<dbReference type="InterPro" id="IPR029479">
    <property type="entry name" value="Nitroreductase"/>
</dbReference>
<evidence type="ECO:0000259" key="1">
    <source>
        <dbReference type="Pfam" id="PF00881"/>
    </source>
</evidence>
<dbReference type="PANTHER" id="PTHR43745:SF2">
    <property type="entry name" value="NITROREDUCTASE MJ1384-RELATED"/>
    <property type="match status" value="1"/>
</dbReference>
<dbReference type="EMBL" id="JBHUDI010000002">
    <property type="protein sequence ID" value="MFD1562501.1"/>
    <property type="molecule type" value="Genomic_DNA"/>
</dbReference>
<proteinExistence type="predicted"/>
<dbReference type="CDD" id="cd02142">
    <property type="entry name" value="McbC_SagB-like_oxidoreductase"/>
    <property type="match status" value="1"/>
</dbReference>
<dbReference type="AlphaFoldDB" id="A0ABD6BC03"/>
<protein>
    <submittedName>
        <fullName evidence="2">SagB/ThcOx family dehydrogenase</fullName>
    </submittedName>
</protein>
<evidence type="ECO:0000313" key="2">
    <source>
        <dbReference type="EMBL" id="MFD1562501.1"/>
    </source>
</evidence>
<dbReference type="InterPro" id="IPR052544">
    <property type="entry name" value="Bacteriocin_Proc_Enz"/>
</dbReference>
<comment type="caution">
    <text evidence="2">The sequence shown here is derived from an EMBL/GenBank/DDBJ whole genome shotgun (WGS) entry which is preliminary data.</text>
</comment>
<dbReference type="InterPro" id="IPR020051">
    <property type="entry name" value="SagB-type_dehydrogenase"/>
</dbReference>
<organism evidence="2 3">
    <name type="scientific">Haloarchaeobius amylolyticus</name>
    <dbReference type="NCBI Taxonomy" id="1198296"/>
    <lineage>
        <taxon>Archaea</taxon>
        <taxon>Methanobacteriati</taxon>
        <taxon>Methanobacteriota</taxon>
        <taxon>Stenosarchaea group</taxon>
        <taxon>Halobacteria</taxon>
        <taxon>Halobacteriales</taxon>
        <taxon>Halorubellaceae</taxon>
        <taxon>Haloarchaeobius</taxon>
    </lineage>
</organism>
<reference evidence="2 3" key="1">
    <citation type="journal article" date="2019" name="Int. J. Syst. Evol. Microbiol.">
        <title>The Global Catalogue of Microorganisms (GCM) 10K type strain sequencing project: providing services to taxonomists for standard genome sequencing and annotation.</title>
        <authorList>
            <consortium name="The Broad Institute Genomics Platform"/>
            <consortium name="The Broad Institute Genome Sequencing Center for Infectious Disease"/>
            <person name="Wu L."/>
            <person name="Ma J."/>
        </authorList>
    </citation>
    <scope>NUCLEOTIDE SEQUENCE [LARGE SCALE GENOMIC DNA]</scope>
    <source>
        <strain evidence="2 3">CGMCC 1.12230</strain>
    </source>
</reference>
<sequence>MASIELPDPETDGSTSVERAIATRESRRSFAQTPIDIDDIAQLLWAAQGRTHVRDGVELRAAPSAGATYPLTVFLEVAPAGDEDLEAGLYRYEPARHTLERERETAVHDDLTAAALDQAVIAEAPMTIVIAAAYDRTRRQYPAHGERYVHMEAGHAAENVHLVCEARELNTCPVGAFDDDDVTTALSLSAQLEPLYLLPVGHRPASG</sequence>
<evidence type="ECO:0000313" key="3">
    <source>
        <dbReference type="Proteomes" id="UP001597076"/>
    </source>
</evidence>
<keyword evidence="3" id="KW-1185">Reference proteome</keyword>
<dbReference type="Pfam" id="PF00881">
    <property type="entry name" value="Nitroreductase"/>
    <property type="match status" value="1"/>
</dbReference>
<accession>A0ABD6BC03</accession>
<dbReference type="NCBIfam" id="TIGR03605">
    <property type="entry name" value="antibiot_sagB"/>
    <property type="match status" value="1"/>
</dbReference>
<dbReference type="RefSeq" id="WP_390284196.1">
    <property type="nucleotide sequence ID" value="NZ_JBHUDI010000002.1"/>
</dbReference>
<dbReference type="InterPro" id="IPR000415">
    <property type="entry name" value="Nitroreductase-like"/>
</dbReference>
<dbReference type="Gene3D" id="3.40.109.10">
    <property type="entry name" value="NADH Oxidase"/>
    <property type="match status" value="1"/>
</dbReference>
<name>A0ABD6BC03_9EURY</name>
<dbReference type="PANTHER" id="PTHR43745">
    <property type="entry name" value="NITROREDUCTASE MJ1384-RELATED"/>
    <property type="match status" value="1"/>
</dbReference>
<dbReference type="SUPFAM" id="SSF55469">
    <property type="entry name" value="FMN-dependent nitroreductase-like"/>
    <property type="match status" value="1"/>
</dbReference>
<feature type="domain" description="Nitroreductase" evidence="1">
    <location>
        <begin position="21"/>
        <end position="202"/>
    </location>
</feature>
<dbReference type="Proteomes" id="UP001597076">
    <property type="component" value="Unassembled WGS sequence"/>
</dbReference>
<gene>
    <name evidence="2" type="ORF">ACFR99_02825</name>
</gene>